<keyword evidence="11" id="KW-0969">Cilium</keyword>
<dbReference type="GO" id="GO:0044780">
    <property type="term" value="P:bacterial-type flagellum assembly"/>
    <property type="evidence" value="ECO:0007669"/>
    <property type="project" value="UniProtKB-UniRule"/>
</dbReference>
<gene>
    <name evidence="11" type="ORF">CQA58_03205</name>
</gene>
<evidence type="ECO:0000256" key="8">
    <source>
        <dbReference type="ARBA" id="ARBA00023143"/>
    </source>
</evidence>
<dbReference type="GO" id="GO:0006605">
    <property type="term" value="P:protein targeting"/>
    <property type="evidence" value="ECO:0007669"/>
    <property type="project" value="UniProtKB-UniRule"/>
</dbReference>
<keyword evidence="7 10" id="KW-0472">Membrane</keyword>
<dbReference type="NCBIfam" id="TIGR01400">
    <property type="entry name" value="fliR"/>
    <property type="match status" value="1"/>
</dbReference>
<evidence type="ECO:0000256" key="3">
    <source>
        <dbReference type="ARBA" id="ARBA00021717"/>
    </source>
</evidence>
<keyword evidence="12" id="KW-1185">Reference proteome</keyword>
<evidence type="ECO:0000256" key="7">
    <source>
        <dbReference type="ARBA" id="ARBA00023136"/>
    </source>
</evidence>
<dbReference type="InterPro" id="IPR002010">
    <property type="entry name" value="T3SS_IM_R"/>
</dbReference>
<organism evidence="11 12">
    <name type="scientific">Helicobacter brantae</name>
    <dbReference type="NCBI Taxonomy" id="375927"/>
    <lineage>
        <taxon>Bacteria</taxon>
        <taxon>Pseudomonadati</taxon>
        <taxon>Campylobacterota</taxon>
        <taxon>Epsilonproteobacteria</taxon>
        <taxon>Campylobacterales</taxon>
        <taxon>Helicobacteraceae</taxon>
        <taxon>Helicobacter</taxon>
    </lineage>
</organism>
<evidence type="ECO:0000256" key="2">
    <source>
        <dbReference type="ARBA" id="ARBA00009772"/>
    </source>
</evidence>
<evidence type="ECO:0000256" key="10">
    <source>
        <dbReference type="RuleBase" id="RU362071"/>
    </source>
</evidence>
<dbReference type="GO" id="GO:0005886">
    <property type="term" value="C:plasma membrane"/>
    <property type="evidence" value="ECO:0007669"/>
    <property type="project" value="UniProtKB-SubCell"/>
</dbReference>
<proteinExistence type="inferred from homology"/>
<reference evidence="11 12" key="1">
    <citation type="submission" date="2018-04" db="EMBL/GenBank/DDBJ databases">
        <title>Novel Campyloabacter and Helicobacter Species and Strains.</title>
        <authorList>
            <person name="Mannion A.J."/>
            <person name="Shen Z."/>
            <person name="Fox J.G."/>
        </authorList>
    </citation>
    <scope>NUCLEOTIDE SEQUENCE [LARGE SCALE GENOMIC DNA]</scope>
    <source>
        <strain evidence="11 12">MIT 04-9366</strain>
    </source>
</reference>
<evidence type="ECO:0000256" key="6">
    <source>
        <dbReference type="ARBA" id="ARBA00022989"/>
    </source>
</evidence>
<evidence type="ECO:0000313" key="12">
    <source>
        <dbReference type="Proteomes" id="UP000257045"/>
    </source>
</evidence>
<evidence type="ECO:0000256" key="9">
    <source>
        <dbReference type="NCBIfam" id="TIGR01400"/>
    </source>
</evidence>
<accession>A0A3D8J1V2</accession>
<dbReference type="Proteomes" id="UP000257045">
    <property type="component" value="Unassembled WGS sequence"/>
</dbReference>
<keyword evidence="4 10" id="KW-1003">Cell membrane</keyword>
<feature type="transmembrane region" description="Helical" evidence="10">
    <location>
        <begin position="212"/>
        <end position="239"/>
    </location>
</feature>
<protein>
    <recommendedName>
        <fullName evidence="3 9">Flagellar biosynthetic protein FliR</fullName>
    </recommendedName>
</protein>
<keyword evidence="8 10" id="KW-0975">Bacterial flagellum</keyword>
<feature type="transmembrane region" description="Helical" evidence="10">
    <location>
        <begin position="12"/>
        <end position="32"/>
    </location>
</feature>
<feature type="transmembrane region" description="Helical" evidence="10">
    <location>
        <begin position="123"/>
        <end position="147"/>
    </location>
</feature>
<comment type="similarity">
    <text evidence="2 10">Belongs to the FliR/MopE/SpaR family.</text>
</comment>
<comment type="caution">
    <text evidence="11">The sequence shown here is derived from an EMBL/GenBank/DDBJ whole genome shotgun (WGS) entry which is preliminary data.</text>
</comment>
<comment type="subcellular location">
    <subcellularLocation>
        <location evidence="10">Cell membrane</location>
        <topology evidence="10">Multi-pass membrane protein</topology>
    </subcellularLocation>
    <subcellularLocation>
        <location evidence="10">Bacterial flagellum basal body</location>
    </subcellularLocation>
</comment>
<dbReference type="GO" id="GO:0009425">
    <property type="term" value="C:bacterial-type flagellum basal body"/>
    <property type="evidence" value="ECO:0007669"/>
    <property type="project" value="UniProtKB-SubCell"/>
</dbReference>
<dbReference type="InterPro" id="IPR006303">
    <property type="entry name" value="FliR"/>
</dbReference>
<keyword evidence="6 10" id="KW-1133">Transmembrane helix</keyword>
<feature type="transmembrane region" description="Helical" evidence="10">
    <location>
        <begin position="167"/>
        <end position="200"/>
    </location>
</feature>
<dbReference type="AlphaFoldDB" id="A0A3D8J1V2"/>
<evidence type="ECO:0000256" key="4">
    <source>
        <dbReference type="ARBA" id="ARBA00022475"/>
    </source>
</evidence>
<keyword evidence="11" id="KW-0282">Flagellum</keyword>
<feature type="transmembrane region" description="Helical" evidence="10">
    <location>
        <begin position="77"/>
        <end position="102"/>
    </location>
</feature>
<evidence type="ECO:0000256" key="1">
    <source>
        <dbReference type="ARBA" id="ARBA00002578"/>
    </source>
</evidence>
<evidence type="ECO:0000313" key="11">
    <source>
        <dbReference type="EMBL" id="RDU71135.1"/>
    </source>
</evidence>
<keyword evidence="11" id="KW-0966">Cell projection</keyword>
<evidence type="ECO:0000256" key="5">
    <source>
        <dbReference type="ARBA" id="ARBA00022692"/>
    </source>
</evidence>
<feature type="transmembrane region" description="Helical" evidence="10">
    <location>
        <begin position="39"/>
        <end position="57"/>
    </location>
</feature>
<dbReference type="OrthoDB" id="9797790at2"/>
<sequence length="257" mass="28307">MELIALLTQNNVAGFLLLLLRFSGLFAFFPFFENQLVPVSVRGALSFFCTILFLPLLPNVNYELSLVEFVIAGAMEIMLGFVSGLVLNFVFHAITFGGDLMSFSMGLTMASAYDPVSGAQKPIIAQIIAMLALVIALTLDLHHTLFLLVAESLPHFLLGTFALNSQIIEYCVSAFMGMIIIGFTMAFPIMGILLLSDIIFGMIMKTNPQFNLLAMGFPIKIAIGFFVITIVVPSIIYHFQSDLVQALEFLKAMFLNH</sequence>
<comment type="function">
    <text evidence="1 10">Role in flagellar biosynthesis.</text>
</comment>
<dbReference type="PANTHER" id="PTHR30065:SF8">
    <property type="entry name" value="FLAGELLAR BIOSYNTHETIC PROTEIN FLIR"/>
    <property type="match status" value="1"/>
</dbReference>
<dbReference type="RefSeq" id="WP_115569281.1">
    <property type="nucleotide sequence ID" value="NZ_NXLV01000004.1"/>
</dbReference>
<keyword evidence="5 10" id="KW-0812">Transmembrane</keyword>
<dbReference type="Pfam" id="PF01311">
    <property type="entry name" value="Bac_export_1"/>
    <property type="match status" value="1"/>
</dbReference>
<dbReference type="PRINTS" id="PR00953">
    <property type="entry name" value="TYPE3IMRPROT"/>
</dbReference>
<name>A0A3D8J1V2_9HELI</name>
<dbReference type="PANTHER" id="PTHR30065">
    <property type="entry name" value="FLAGELLAR BIOSYNTHETIC PROTEIN FLIR"/>
    <property type="match status" value="1"/>
</dbReference>
<dbReference type="EMBL" id="NXLV01000004">
    <property type="protein sequence ID" value="RDU71135.1"/>
    <property type="molecule type" value="Genomic_DNA"/>
</dbReference>